<accession>A0A7S4EXZ1</accession>
<gene>
    <name evidence="1" type="ORF">PCAR00345_LOCUS12374</name>
</gene>
<dbReference type="EMBL" id="HBIZ01019711">
    <property type="protein sequence ID" value="CAE0759768.1"/>
    <property type="molecule type" value="Transcribed_RNA"/>
</dbReference>
<evidence type="ECO:0000313" key="1">
    <source>
        <dbReference type="EMBL" id="CAE0759768.1"/>
    </source>
</evidence>
<sequence>MPLQWNGIHSKHNFNDFSFLADAGPGLCLFGKELRGRNLAFTRTASFQGTTHLATREYYDNVVVPQLLSLKPGANEKAMWKITKVKMATNEDFVRWGGSFFLGRVGQEPMIDVTEHNESLHLEPFNQGFEAVMVVIHVTSACKSPGPVPSAAAVAYSASLAAKYLALQQALEREIKLVNETKFRQLIKRKTYSLSPYLQLYLNTTSSHVVTAEHLAKCYCERVCDGRYGQKGFAALVPCQRELMNGTRFTSNKTCQCLCSASLFERLKSL</sequence>
<protein>
    <submittedName>
        <fullName evidence="1">Uncharacterized protein</fullName>
    </submittedName>
</protein>
<reference evidence="1" key="1">
    <citation type="submission" date="2021-01" db="EMBL/GenBank/DDBJ databases">
        <authorList>
            <person name="Corre E."/>
            <person name="Pelletier E."/>
            <person name="Niang G."/>
            <person name="Scheremetjew M."/>
            <person name="Finn R."/>
            <person name="Kale V."/>
            <person name="Holt S."/>
            <person name="Cochrane G."/>
            <person name="Meng A."/>
            <person name="Brown T."/>
            <person name="Cohen L."/>
        </authorList>
    </citation>
    <scope>NUCLEOTIDE SEQUENCE</scope>
    <source>
        <strain evidence="1">CCMP645</strain>
    </source>
</reference>
<dbReference type="AlphaFoldDB" id="A0A7S4EXZ1"/>
<name>A0A7S4EXZ1_CHRCT</name>
<organism evidence="1">
    <name type="scientific">Chrysotila carterae</name>
    <name type="common">Marine alga</name>
    <name type="synonym">Syracosphaera carterae</name>
    <dbReference type="NCBI Taxonomy" id="13221"/>
    <lineage>
        <taxon>Eukaryota</taxon>
        <taxon>Haptista</taxon>
        <taxon>Haptophyta</taxon>
        <taxon>Prymnesiophyceae</taxon>
        <taxon>Isochrysidales</taxon>
        <taxon>Isochrysidaceae</taxon>
        <taxon>Chrysotila</taxon>
    </lineage>
</organism>
<proteinExistence type="predicted"/>